<dbReference type="Ensembl" id="ENSPLAT00000004490.1">
    <property type="protein sequence ID" value="ENSPLAP00000024009.1"/>
    <property type="gene ID" value="ENSPLAG00000009842.1"/>
</dbReference>
<keyword evidence="11" id="KW-1185">Reference proteome</keyword>
<feature type="domain" description="C2H2-type" evidence="9">
    <location>
        <begin position="188"/>
        <end position="215"/>
    </location>
</feature>
<evidence type="ECO:0000256" key="8">
    <source>
        <dbReference type="SAM" id="MobiDB-lite"/>
    </source>
</evidence>
<feature type="region of interest" description="Disordered" evidence="8">
    <location>
        <begin position="12"/>
        <end position="101"/>
    </location>
</feature>
<dbReference type="InterPro" id="IPR013087">
    <property type="entry name" value="Znf_C2H2_type"/>
</dbReference>
<sequence>MPYNFIAVSVKSEYDEEKPQLSDNDCIKIEENMDTETSPSMTVEQREAEPDGGLEPEVNSDPDMDENALDSSGTEVSEAEEDGDWQGPFSDISNDKKRSTGKKCFGCSECGKHFISKQSLQRHMKSQVGKRCSSSLNEKCLKVKQNIDSHSRLIGEGSQSKCDKNGKNCNCKDSLQLHLLVHAGDKQFSCEICGKRFKSKYYAQRHIMMHSGKKPHTCDQCGKGFIKKSQLQTHMRLHTGCSHILKKS</sequence>
<comment type="subcellular location">
    <subcellularLocation>
        <location evidence="1">Nucleus</location>
    </subcellularLocation>
</comment>
<keyword evidence="6" id="KW-0539">Nucleus</keyword>
<evidence type="ECO:0000256" key="1">
    <source>
        <dbReference type="ARBA" id="ARBA00004123"/>
    </source>
</evidence>
<dbReference type="AlphaFoldDB" id="A0A3B3VGS7"/>
<keyword evidence="4 7" id="KW-0863">Zinc-finger</keyword>
<dbReference type="SMART" id="SM00355">
    <property type="entry name" value="ZnF_C2H2"/>
    <property type="match status" value="4"/>
</dbReference>
<dbReference type="Pfam" id="PF00096">
    <property type="entry name" value="zf-C2H2"/>
    <property type="match status" value="3"/>
</dbReference>
<dbReference type="PANTHER" id="PTHR24394:SF44">
    <property type="entry name" value="ZINC FINGER PROTEIN 271-LIKE"/>
    <property type="match status" value="1"/>
</dbReference>
<dbReference type="STRING" id="48699.ENSPLAP00000024009"/>
<evidence type="ECO:0000313" key="11">
    <source>
        <dbReference type="Proteomes" id="UP000261500"/>
    </source>
</evidence>
<dbReference type="PROSITE" id="PS00028">
    <property type="entry name" value="ZINC_FINGER_C2H2_1"/>
    <property type="match status" value="2"/>
</dbReference>
<feature type="compositionally biased region" description="Basic and acidic residues" evidence="8">
    <location>
        <begin position="17"/>
        <end position="31"/>
    </location>
</feature>
<feature type="compositionally biased region" description="Acidic residues" evidence="8">
    <location>
        <begin position="50"/>
        <end position="68"/>
    </location>
</feature>
<dbReference type="Gene3D" id="3.30.160.60">
    <property type="entry name" value="Classic Zinc Finger"/>
    <property type="match status" value="3"/>
</dbReference>
<evidence type="ECO:0000256" key="3">
    <source>
        <dbReference type="ARBA" id="ARBA00022737"/>
    </source>
</evidence>
<reference evidence="10" key="1">
    <citation type="submission" date="2025-08" db="UniProtKB">
        <authorList>
            <consortium name="Ensembl"/>
        </authorList>
    </citation>
    <scope>IDENTIFICATION</scope>
</reference>
<organism evidence="10 11">
    <name type="scientific">Poecilia latipinna</name>
    <name type="common">sailfin molly</name>
    <dbReference type="NCBI Taxonomy" id="48699"/>
    <lineage>
        <taxon>Eukaryota</taxon>
        <taxon>Metazoa</taxon>
        <taxon>Chordata</taxon>
        <taxon>Craniata</taxon>
        <taxon>Vertebrata</taxon>
        <taxon>Euteleostomi</taxon>
        <taxon>Actinopterygii</taxon>
        <taxon>Neopterygii</taxon>
        <taxon>Teleostei</taxon>
        <taxon>Neoteleostei</taxon>
        <taxon>Acanthomorphata</taxon>
        <taxon>Ovalentaria</taxon>
        <taxon>Atherinomorphae</taxon>
        <taxon>Cyprinodontiformes</taxon>
        <taxon>Poeciliidae</taxon>
        <taxon>Poeciliinae</taxon>
        <taxon>Poecilia</taxon>
    </lineage>
</organism>
<dbReference type="GO" id="GO:0008270">
    <property type="term" value="F:zinc ion binding"/>
    <property type="evidence" value="ECO:0007669"/>
    <property type="project" value="UniProtKB-KW"/>
</dbReference>
<proteinExistence type="predicted"/>
<evidence type="ECO:0000256" key="2">
    <source>
        <dbReference type="ARBA" id="ARBA00022723"/>
    </source>
</evidence>
<accession>A0A3B3VGS7</accession>
<dbReference type="GO" id="GO:0005634">
    <property type="term" value="C:nucleus"/>
    <property type="evidence" value="ECO:0007669"/>
    <property type="project" value="UniProtKB-SubCell"/>
</dbReference>
<dbReference type="PROSITE" id="PS50157">
    <property type="entry name" value="ZINC_FINGER_C2H2_2"/>
    <property type="match status" value="3"/>
</dbReference>
<dbReference type="GO" id="GO:0000981">
    <property type="term" value="F:DNA-binding transcription factor activity, RNA polymerase II-specific"/>
    <property type="evidence" value="ECO:0007669"/>
    <property type="project" value="TreeGrafter"/>
</dbReference>
<name>A0A3B3VGS7_9TELE</name>
<feature type="domain" description="C2H2-type" evidence="9">
    <location>
        <begin position="105"/>
        <end position="132"/>
    </location>
</feature>
<feature type="domain" description="C2H2-type" evidence="9">
    <location>
        <begin position="216"/>
        <end position="243"/>
    </location>
</feature>
<evidence type="ECO:0000313" key="10">
    <source>
        <dbReference type="Ensembl" id="ENSPLAP00000024009.1"/>
    </source>
</evidence>
<reference evidence="10" key="2">
    <citation type="submission" date="2025-09" db="UniProtKB">
        <authorList>
            <consortium name="Ensembl"/>
        </authorList>
    </citation>
    <scope>IDENTIFICATION</scope>
</reference>
<dbReference type="InterPro" id="IPR036236">
    <property type="entry name" value="Znf_C2H2_sf"/>
</dbReference>
<protein>
    <recommendedName>
        <fullName evidence="9">C2H2-type domain-containing protein</fullName>
    </recommendedName>
</protein>
<dbReference type="Proteomes" id="UP000261500">
    <property type="component" value="Unplaced"/>
</dbReference>
<evidence type="ECO:0000256" key="4">
    <source>
        <dbReference type="ARBA" id="ARBA00022771"/>
    </source>
</evidence>
<keyword evidence="3" id="KW-0677">Repeat</keyword>
<keyword evidence="5" id="KW-0862">Zinc</keyword>
<evidence type="ECO:0000256" key="6">
    <source>
        <dbReference type="ARBA" id="ARBA00023242"/>
    </source>
</evidence>
<evidence type="ECO:0000256" key="5">
    <source>
        <dbReference type="ARBA" id="ARBA00022833"/>
    </source>
</evidence>
<evidence type="ECO:0000256" key="7">
    <source>
        <dbReference type="PROSITE-ProRule" id="PRU00042"/>
    </source>
</evidence>
<keyword evidence="2" id="KW-0479">Metal-binding</keyword>
<evidence type="ECO:0000259" key="9">
    <source>
        <dbReference type="PROSITE" id="PS50157"/>
    </source>
</evidence>
<dbReference type="GeneTree" id="ENSGT00950000182774"/>
<dbReference type="SUPFAM" id="SSF57667">
    <property type="entry name" value="beta-beta-alpha zinc fingers"/>
    <property type="match status" value="3"/>
</dbReference>
<dbReference type="PANTHER" id="PTHR24394">
    <property type="entry name" value="ZINC FINGER PROTEIN"/>
    <property type="match status" value="1"/>
</dbReference>